<keyword evidence="3" id="KW-1185">Reference proteome</keyword>
<dbReference type="Proteomes" id="UP001595719">
    <property type="component" value="Unassembled WGS sequence"/>
</dbReference>
<dbReference type="EMBL" id="JBHSCO010000003">
    <property type="protein sequence ID" value="MFC4391303.1"/>
    <property type="molecule type" value="Genomic_DNA"/>
</dbReference>
<dbReference type="RefSeq" id="WP_219071467.1">
    <property type="nucleotide sequence ID" value="NZ_JBHSCO010000003.1"/>
</dbReference>
<protein>
    <submittedName>
        <fullName evidence="2">SEFIR domain-containing protein</fullName>
    </submittedName>
</protein>
<dbReference type="Pfam" id="PF08357">
    <property type="entry name" value="SEFIR"/>
    <property type="match status" value="1"/>
</dbReference>
<evidence type="ECO:0000313" key="2">
    <source>
        <dbReference type="EMBL" id="MFC4391303.1"/>
    </source>
</evidence>
<name>A0ABV8W8D1_9FLAO</name>
<comment type="caution">
    <text evidence="2">The sequence shown here is derived from an EMBL/GenBank/DDBJ whole genome shotgun (WGS) entry which is preliminary data.</text>
</comment>
<evidence type="ECO:0000313" key="3">
    <source>
        <dbReference type="Proteomes" id="UP001595719"/>
    </source>
</evidence>
<organism evidence="2 3">
    <name type="scientific">Flavobacterium quisquiliarum</name>
    <dbReference type="NCBI Taxonomy" id="1834436"/>
    <lineage>
        <taxon>Bacteria</taxon>
        <taxon>Pseudomonadati</taxon>
        <taxon>Bacteroidota</taxon>
        <taxon>Flavobacteriia</taxon>
        <taxon>Flavobacteriales</taxon>
        <taxon>Flavobacteriaceae</taxon>
        <taxon>Flavobacterium</taxon>
    </lineage>
</organism>
<feature type="domain" description="SEFIR" evidence="1">
    <location>
        <begin position="4"/>
        <end position="136"/>
    </location>
</feature>
<gene>
    <name evidence="2" type="ORF">ACFOY0_09880</name>
</gene>
<dbReference type="PROSITE" id="PS51534">
    <property type="entry name" value="SEFIR"/>
    <property type="match status" value="1"/>
</dbReference>
<dbReference type="InterPro" id="IPR013568">
    <property type="entry name" value="SEFIR_dom"/>
</dbReference>
<evidence type="ECO:0000259" key="1">
    <source>
        <dbReference type="PROSITE" id="PS51534"/>
    </source>
</evidence>
<accession>A0ABV8W8D1</accession>
<proteinExistence type="predicted"/>
<sequence>MNYNPKVFIHYSWDSELHKNWVLYLANKLISDGVDVIIDFYDLKLGANNTYFMEQISTASKVLLIMTPSYKLKAEKRISGVGYEYQVISSEFAKSISTNRKFFPILRDGNVESSIPIFLQGFLYLDLRNDNSFEQLYVELLKNIYDEPINSKPSLGKKPDFVNSKPLPKMKTVKDILELGLSRNQAKKILGKPDTDGTVVQTYWSHGLELFYNKHSPNKIDGVLAKRQPSGISFDYEINGIFLGESFAEIKAKLGNPLNWGLPNTFTSYAFYKIDSRFLTVAIWRDKPDKEYVDFKIGTAYAIAYCEEYSSIACEPIVAITIEQIRFGKKLTYLENKPKEYKIDFKEAYFKEEYVVFSIHPFLGGGYMVTILFYESGILLDFWLYDLNWSNLVVRMISKRTLDEFKNADAE</sequence>
<reference evidence="3" key="1">
    <citation type="journal article" date="2019" name="Int. J. Syst. Evol. Microbiol.">
        <title>The Global Catalogue of Microorganisms (GCM) 10K type strain sequencing project: providing services to taxonomists for standard genome sequencing and annotation.</title>
        <authorList>
            <consortium name="The Broad Institute Genomics Platform"/>
            <consortium name="The Broad Institute Genome Sequencing Center for Infectious Disease"/>
            <person name="Wu L."/>
            <person name="Ma J."/>
        </authorList>
    </citation>
    <scope>NUCLEOTIDE SEQUENCE [LARGE SCALE GENOMIC DNA]</scope>
    <source>
        <strain evidence="3">CGMCC 1.15345</strain>
    </source>
</reference>